<keyword evidence="3" id="KW-0804">Transcription</keyword>
<evidence type="ECO:0000313" key="5">
    <source>
        <dbReference type="EMBL" id="QCK15981.1"/>
    </source>
</evidence>
<dbReference type="GO" id="GO:0003677">
    <property type="term" value="F:DNA binding"/>
    <property type="evidence" value="ECO:0007669"/>
    <property type="project" value="UniProtKB-KW"/>
</dbReference>
<dbReference type="AlphaFoldDB" id="A0A4D7JK52"/>
<dbReference type="SUPFAM" id="SSF47413">
    <property type="entry name" value="lambda repressor-like DNA-binding domains"/>
    <property type="match status" value="1"/>
</dbReference>
<evidence type="ECO:0000256" key="3">
    <source>
        <dbReference type="ARBA" id="ARBA00023163"/>
    </source>
</evidence>
<keyword evidence="6" id="KW-1185">Reference proteome</keyword>
<dbReference type="InterPro" id="IPR001387">
    <property type="entry name" value="Cro/C1-type_HTH"/>
</dbReference>
<dbReference type="SUPFAM" id="SSF51306">
    <property type="entry name" value="LexA/Signal peptidase"/>
    <property type="match status" value="1"/>
</dbReference>
<dbReference type="CDD" id="cd00093">
    <property type="entry name" value="HTH_XRE"/>
    <property type="match status" value="1"/>
</dbReference>
<dbReference type="Proteomes" id="UP000298616">
    <property type="component" value="Chromosome"/>
</dbReference>
<dbReference type="Pfam" id="PF00717">
    <property type="entry name" value="Peptidase_S24"/>
    <property type="match status" value="1"/>
</dbReference>
<dbReference type="Gene3D" id="2.10.109.10">
    <property type="entry name" value="Umud Fragment, subunit A"/>
    <property type="match status" value="1"/>
</dbReference>
<dbReference type="EMBL" id="CP028923">
    <property type="protein sequence ID" value="QCK15981.1"/>
    <property type="molecule type" value="Genomic_DNA"/>
</dbReference>
<dbReference type="CDD" id="cd06462">
    <property type="entry name" value="Peptidase_S24_S26"/>
    <property type="match status" value="1"/>
</dbReference>
<dbReference type="OrthoDB" id="3831186at2"/>
<sequence>MSLISQNLKYLRKKNDLTQEQFADKLGIKRSQVGAYEEGRADPRIPTLMRISEVFDYSMDELVSESLEKIDSSGRKLSVSKNPEMKVLAITVDEHDRENIELVPDKASAGYLNGYSDPEYIEELPKFQLPNLPGNATYRAFEISGDSMLPLQSGTIVIGQYLERPEDIKNGKTYVLVTGKEGIVYKRVFNYLEEKGSLYLVSDNTNYAPYSVPVDEVFEIWEAKAFISVSFPEPESGKDMTLDKLAKMVLELQQEVIKLKDR</sequence>
<evidence type="ECO:0000313" key="6">
    <source>
        <dbReference type="Proteomes" id="UP000298616"/>
    </source>
</evidence>
<dbReference type="InterPro" id="IPR036286">
    <property type="entry name" value="LexA/Signal_pep-like_sf"/>
</dbReference>
<protein>
    <submittedName>
        <fullName evidence="5">Transcriptional regulator</fullName>
    </submittedName>
</protein>
<dbReference type="InterPro" id="IPR010982">
    <property type="entry name" value="Lambda_DNA-bd_dom_sf"/>
</dbReference>
<reference evidence="5 6" key="1">
    <citation type="submission" date="2018-04" db="EMBL/GenBank/DDBJ databases">
        <title>Complete genome uncultured novel isolate.</title>
        <authorList>
            <person name="Merlino G."/>
        </authorList>
    </citation>
    <scope>NUCLEOTIDE SEQUENCE [LARGE SCALE GENOMIC DNA]</scope>
    <source>
        <strain evidence="6">R1DC9</strain>
    </source>
</reference>
<keyword evidence="2" id="KW-0238">DNA-binding</keyword>
<dbReference type="RefSeq" id="WP_137091580.1">
    <property type="nucleotide sequence ID" value="NZ_CP028923.1"/>
</dbReference>
<feature type="domain" description="HTH cro/C1-type" evidence="4">
    <location>
        <begin position="8"/>
        <end position="62"/>
    </location>
</feature>
<name>A0A4D7JK52_9BACT</name>
<dbReference type="PANTHER" id="PTHR40661:SF1">
    <property type="entry name" value="HTH CRO_C1-TYPE DOMAIN-CONTAINING PROTEIN"/>
    <property type="match status" value="1"/>
</dbReference>
<dbReference type="Gene3D" id="1.10.260.40">
    <property type="entry name" value="lambda repressor-like DNA-binding domains"/>
    <property type="match status" value="1"/>
</dbReference>
<organism evidence="5 6">
    <name type="scientific">Mangrovivirga cuniculi</name>
    <dbReference type="NCBI Taxonomy" id="2715131"/>
    <lineage>
        <taxon>Bacteria</taxon>
        <taxon>Pseudomonadati</taxon>
        <taxon>Bacteroidota</taxon>
        <taxon>Cytophagia</taxon>
        <taxon>Cytophagales</taxon>
        <taxon>Mangrovivirgaceae</taxon>
        <taxon>Mangrovivirga</taxon>
    </lineage>
</organism>
<dbReference type="SMART" id="SM00530">
    <property type="entry name" value="HTH_XRE"/>
    <property type="match status" value="1"/>
</dbReference>
<proteinExistence type="predicted"/>
<gene>
    <name evidence="5" type="ORF">DCC35_15150</name>
</gene>
<dbReference type="KEGG" id="fpf:DCC35_15150"/>
<dbReference type="Pfam" id="PF01381">
    <property type="entry name" value="HTH_3"/>
    <property type="match status" value="1"/>
</dbReference>
<keyword evidence="1" id="KW-0805">Transcription regulation</keyword>
<dbReference type="PROSITE" id="PS50943">
    <property type="entry name" value="HTH_CROC1"/>
    <property type="match status" value="1"/>
</dbReference>
<accession>A0A4D7JK52</accession>
<evidence type="ECO:0000256" key="2">
    <source>
        <dbReference type="ARBA" id="ARBA00023125"/>
    </source>
</evidence>
<dbReference type="InterPro" id="IPR015927">
    <property type="entry name" value="Peptidase_S24_S26A/B/C"/>
</dbReference>
<dbReference type="PANTHER" id="PTHR40661">
    <property type="match status" value="1"/>
</dbReference>
<evidence type="ECO:0000256" key="1">
    <source>
        <dbReference type="ARBA" id="ARBA00023015"/>
    </source>
</evidence>
<evidence type="ECO:0000259" key="4">
    <source>
        <dbReference type="PROSITE" id="PS50943"/>
    </source>
</evidence>